<keyword evidence="2 11" id="KW-0813">Transport</keyword>
<evidence type="ECO:0000256" key="1">
    <source>
        <dbReference type="ARBA" id="ARBA00004141"/>
    </source>
</evidence>
<evidence type="ECO:0000256" key="7">
    <source>
        <dbReference type="ARBA" id="ARBA00022989"/>
    </source>
</evidence>
<feature type="transmembrane region" description="Helical" evidence="11">
    <location>
        <begin position="268"/>
        <end position="295"/>
    </location>
</feature>
<dbReference type="Pfam" id="PF07264">
    <property type="entry name" value="EI24"/>
    <property type="match status" value="1"/>
</dbReference>
<dbReference type="GO" id="GO:0019344">
    <property type="term" value="P:cysteine biosynthetic process"/>
    <property type="evidence" value="ECO:0007669"/>
    <property type="project" value="UniProtKB-UniRule"/>
</dbReference>
<evidence type="ECO:0000313" key="13">
    <source>
        <dbReference type="Proteomes" id="UP000276615"/>
    </source>
</evidence>
<name>A0A3M4SG38_9PSED</name>
<keyword evidence="3 11" id="KW-1003">Cell membrane</keyword>
<organism evidence="12 13">
    <name type="scientific">Pseudomonas syringae pv. primulae</name>
    <dbReference type="NCBI Taxonomy" id="251707"/>
    <lineage>
        <taxon>Bacteria</taxon>
        <taxon>Pseudomonadati</taxon>
        <taxon>Pseudomonadota</taxon>
        <taxon>Gammaproteobacteria</taxon>
        <taxon>Pseudomonadales</taxon>
        <taxon>Pseudomonadaceae</taxon>
        <taxon>Pseudomonas</taxon>
    </lineage>
</organism>
<sequence>MHPIGHFYKVTEPQRCTRIDTQPWRAQQTVLNADIHQPFHGYHKAGKVTPFKHSEAAMPAPALTGPQYLREGLKLVLSPGLRLFVLLPLSINIVLFCGLIYLALHQFELWVDTFMPTLPHWLSFLSYILWPLFVALVLLMVFFTFTVVANIIAAPFNGFLSEKVEAVIRGVDESPDFSWAELVAMVPRTLAREARKLGYMLPRMLGLFILSFIPVANIIAAPLWLLFGVWMMAIQYIDYPADNHKLGWNEMLGWLKSKRWQSLSFGGIVYVALLIPVVNLLMMPAAVAAATLFWVRERGADALPIAHARD</sequence>
<keyword evidence="8 11" id="KW-0764">Sulfate transport</keyword>
<dbReference type="AlphaFoldDB" id="A0A3M4SG38"/>
<gene>
    <name evidence="11" type="primary">cysZ</name>
    <name evidence="12" type="ORF">ALP92_04257</name>
</gene>
<keyword evidence="7 11" id="KW-1133">Transmembrane helix</keyword>
<reference evidence="12 13" key="1">
    <citation type="submission" date="2018-08" db="EMBL/GenBank/DDBJ databases">
        <title>Recombination of ecologically and evolutionarily significant loci maintains genetic cohesion in the Pseudomonas syringae species complex.</title>
        <authorList>
            <person name="Dillon M."/>
            <person name="Thakur S."/>
            <person name="Almeida R.N.D."/>
            <person name="Weir B.S."/>
            <person name="Guttman D.S."/>
        </authorList>
    </citation>
    <scope>NUCLEOTIDE SEQUENCE [LARGE SCALE GENOMIC DNA]</scope>
    <source>
        <strain evidence="12 13">ICMP 8670</strain>
    </source>
</reference>
<dbReference type="NCBIfam" id="NF003433">
    <property type="entry name" value="PRK04949.1"/>
    <property type="match status" value="1"/>
</dbReference>
<keyword evidence="5 11" id="KW-0028">Amino-acid biosynthesis</keyword>
<dbReference type="Proteomes" id="UP000276615">
    <property type="component" value="Unassembled WGS sequence"/>
</dbReference>
<dbReference type="InterPro" id="IPR059112">
    <property type="entry name" value="CysZ/EI24"/>
</dbReference>
<comment type="caution">
    <text evidence="12">The sequence shown here is derived from an EMBL/GenBank/DDBJ whole genome shotgun (WGS) entry which is preliminary data.</text>
</comment>
<feature type="transmembrane region" description="Helical" evidence="11">
    <location>
        <begin position="83"/>
        <end position="104"/>
    </location>
</feature>
<keyword evidence="4 11" id="KW-0997">Cell inner membrane</keyword>
<dbReference type="HAMAP" id="MF_00468">
    <property type="entry name" value="CysZ"/>
    <property type="match status" value="1"/>
</dbReference>
<keyword evidence="9 11" id="KW-0472">Membrane</keyword>
<comment type="function">
    <text evidence="11">High affinity, high specificity proton-dependent sulfate transporter, which mediates sulfate uptake. Provides the sulfur source for the cysteine synthesis pathway.</text>
</comment>
<evidence type="ECO:0000256" key="6">
    <source>
        <dbReference type="ARBA" id="ARBA00022692"/>
    </source>
</evidence>
<keyword evidence="10 11" id="KW-0198">Cysteine biosynthesis</keyword>
<evidence type="ECO:0000256" key="9">
    <source>
        <dbReference type="ARBA" id="ARBA00023136"/>
    </source>
</evidence>
<proteinExistence type="inferred from homology"/>
<dbReference type="InterPro" id="IPR050480">
    <property type="entry name" value="CysZ-like"/>
</dbReference>
<comment type="subcellular location">
    <subcellularLocation>
        <location evidence="11">Cell inner membrane</location>
        <topology evidence="11">Multi-pass membrane protein</topology>
    </subcellularLocation>
    <subcellularLocation>
        <location evidence="1">Membrane</location>
        <topology evidence="1">Multi-pass membrane protein</topology>
    </subcellularLocation>
</comment>
<dbReference type="EMBL" id="RBRQ01000062">
    <property type="protein sequence ID" value="RMR13878.1"/>
    <property type="molecule type" value="Genomic_DNA"/>
</dbReference>
<dbReference type="InterPro" id="IPR022985">
    <property type="entry name" value="Sulfate_CysZ"/>
</dbReference>
<evidence type="ECO:0000256" key="4">
    <source>
        <dbReference type="ARBA" id="ARBA00022519"/>
    </source>
</evidence>
<evidence type="ECO:0000256" key="10">
    <source>
        <dbReference type="ARBA" id="ARBA00023192"/>
    </source>
</evidence>
<comment type="similarity">
    <text evidence="11">Belongs to the CysZ family.</text>
</comment>
<accession>A0A3M4SG38</accession>
<dbReference type="GO" id="GO:0005886">
    <property type="term" value="C:plasma membrane"/>
    <property type="evidence" value="ECO:0007669"/>
    <property type="project" value="UniProtKB-SubCell"/>
</dbReference>
<dbReference type="PANTHER" id="PTHR37468">
    <property type="entry name" value="SULFATE TRANSPORTER CYSZ"/>
    <property type="match status" value="1"/>
</dbReference>
<keyword evidence="6 11" id="KW-0812">Transmembrane</keyword>
<protein>
    <recommendedName>
        <fullName evidence="11">Sulfate transporter CysZ</fullName>
    </recommendedName>
</protein>
<evidence type="ECO:0000256" key="2">
    <source>
        <dbReference type="ARBA" id="ARBA00022448"/>
    </source>
</evidence>
<feature type="transmembrane region" description="Helical" evidence="11">
    <location>
        <begin position="205"/>
        <end position="233"/>
    </location>
</feature>
<dbReference type="GO" id="GO:0009675">
    <property type="term" value="F:high-affinity sulfate:proton symporter activity"/>
    <property type="evidence" value="ECO:0007669"/>
    <property type="project" value="TreeGrafter"/>
</dbReference>
<evidence type="ECO:0000256" key="8">
    <source>
        <dbReference type="ARBA" id="ARBA00023032"/>
    </source>
</evidence>
<evidence type="ECO:0000256" key="5">
    <source>
        <dbReference type="ARBA" id="ARBA00022605"/>
    </source>
</evidence>
<dbReference type="PANTHER" id="PTHR37468:SF1">
    <property type="entry name" value="SULFATE TRANSPORTER CYSZ"/>
    <property type="match status" value="1"/>
</dbReference>
<evidence type="ECO:0000256" key="3">
    <source>
        <dbReference type="ARBA" id="ARBA00022475"/>
    </source>
</evidence>
<evidence type="ECO:0000313" key="12">
    <source>
        <dbReference type="EMBL" id="RMR13878.1"/>
    </source>
</evidence>
<feature type="transmembrane region" description="Helical" evidence="11">
    <location>
        <begin position="124"/>
        <end position="153"/>
    </location>
</feature>
<evidence type="ECO:0000256" key="11">
    <source>
        <dbReference type="HAMAP-Rule" id="MF_00468"/>
    </source>
</evidence>
<dbReference type="GO" id="GO:0000103">
    <property type="term" value="P:sulfate assimilation"/>
    <property type="evidence" value="ECO:0007669"/>
    <property type="project" value="InterPro"/>
</dbReference>